<dbReference type="InterPro" id="IPR036812">
    <property type="entry name" value="NAD(P)_OxRdtase_dom_sf"/>
</dbReference>
<dbReference type="STRING" id="1314781.A0A165EUK5"/>
<dbReference type="InterPro" id="IPR050791">
    <property type="entry name" value="Aldo-Keto_reductase"/>
</dbReference>
<feature type="domain" description="NADP-dependent oxidoreductase" evidence="2">
    <location>
        <begin position="16"/>
        <end position="309"/>
    </location>
</feature>
<sequence>MATRTLGRNGPKVSALGFGLAGISYAYGEPLPEDKTFALLDKAIELGATFWDSSDAYGDNSERLNRYFAQTGNRDKVFLASKVGIKRDGMKISVVGDPEYVRSAVDKVLERLGVPHVDIIYMHRLDPNTPVELTVGALAELVKAGKARYIGLSECSSASLRRAYAVHPIAAVQVEYSPFSLDIEDPKFDLLRTCRELGVAVVAYSPLGRGILGGKIRSRADLQPTDARLHFPRWSEENFPKNLVLVDKLRALAEKKGVTIGQLTLAWVLAQGDDIIPIPGTTEISRLEENVGALKVQITPEEDKEIRSLLTDISGDRAIPGPMAELMFTDTPPLEK</sequence>
<dbReference type="GO" id="GO:0005737">
    <property type="term" value="C:cytoplasm"/>
    <property type="evidence" value="ECO:0007669"/>
    <property type="project" value="TreeGrafter"/>
</dbReference>
<organism evidence="3 4">
    <name type="scientific">Exidia glandulosa HHB12029</name>
    <dbReference type="NCBI Taxonomy" id="1314781"/>
    <lineage>
        <taxon>Eukaryota</taxon>
        <taxon>Fungi</taxon>
        <taxon>Dikarya</taxon>
        <taxon>Basidiomycota</taxon>
        <taxon>Agaricomycotina</taxon>
        <taxon>Agaricomycetes</taxon>
        <taxon>Auriculariales</taxon>
        <taxon>Exidiaceae</taxon>
        <taxon>Exidia</taxon>
    </lineage>
</organism>
<dbReference type="PANTHER" id="PTHR43625">
    <property type="entry name" value="AFLATOXIN B1 ALDEHYDE REDUCTASE"/>
    <property type="match status" value="1"/>
</dbReference>
<dbReference type="Proteomes" id="UP000077266">
    <property type="component" value="Unassembled WGS sequence"/>
</dbReference>
<reference evidence="3 4" key="1">
    <citation type="journal article" date="2016" name="Mol. Biol. Evol.">
        <title>Comparative Genomics of Early-Diverging Mushroom-Forming Fungi Provides Insights into the Origins of Lignocellulose Decay Capabilities.</title>
        <authorList>
            <person name="Nagy L.G."/>
            <person name="Riley R."/>
            <person name="Tritt A."/>
            <person name="Adam C."/>
            <person name="Daum C."/>
            <person name="Floudas D."/>
            <person name="Sun H."/>
            <person name="Yadav J.S."/>
            <person name="Pangilinan J."/>
            <person name="Larsson K.H."/>
            <person name="Matsuura K."/>
            <person name="Barry K."/>
            <person name="Labutti K."/>
            <person name="Kuo R."/>
            <person name="Ohm R.A."/>
            <person name="Bhattacharya S.S."/>
            <person name="Shirouzu T."/>
            <person name="Yoshinaga Y."/>
            <person name="Martin F.M."/>
            <person name="Grigoriev I.V."/>
            <person name="Hibbett D.S."/>
        </authorList>
    </citation>
    <scope>NUCLEOTIDE SEQUENCE [LARGE SCALE GENOMIC DNA]</scope>
    <source>
        <strain evidence="3 4">HHB12029</strain>
    </source>
</reference>
<keyword evidence="4" id="KW-1185">Reference proteome</keyword>
<gene>
    <name evidence="3" type="ORF">EXIGLDRAFT_679692</name>
</gene>
<dbReference type="FunCoup" id="A0A165EUK5">
    <property type="interactions" value="364"/>
</dbReference>
<dbReference type="SUPFAM" id="SSF51430">
    <property type="entry name" value="NAD(P)-linked oxidoreductase"/>
    <property type="match status" value="1"/>
</dbReference>
<dbReference type="PANTHER" id="PTHR43625:SF40">
    <property type="entry name" value="ALDO-KETO REDUCTASE YAKC [NADP(+)]"/>
    <property type="match status" value="1"/>
</dbReference>
<dbReference type="GO" id="GO:0016491">
    <property type="term" value="F:oxidoreductase activity"/>
    <property type="evidence" value="ECO:0007669"/>
    <property type="project" value="UniProtKB-KW"/>
</dbReference>
<dbReference type="Gene3D" id="3.20.20.100">
    <property type="entry name" value="NADP-dependent oxidoreductase domain"/>
    <property type="match status" value="1"/>
</dbReference>
<dbReference type="InParanoid" id="A0A165EUK5"/>
<evidence type="ECO:0000313" key="4">
    <source>
        <dbReference type="Proteomes" id="UP000077266"/>
    </source>
</evidence>
<dbReference type="OrthoDB" id="37537at2759"/>
<dbReference type="InterPro" id="IPR023210">
    <property type="entry name" value="NADP_OxRdtase_dom"/>
</dbReference>
<evidence type="ECO:0000313" key="3">
    <source>
        <dbReference type="EMBL" id="KZV87722.1"/>
    </source>
</evidence>
<evidence type="ECO:0000256" key="1">
    <source>
        <dbReference type="ARBA" id="ARBA00023002"/>
    </source>
</evidence>
<name>A0A165EUK5_EXIGL</name>
<protein>
    <submittedName>
        <fullName evidence="3">Aldo-keto reductase</fullName>
    </submittedName>
</protein>
<dbReference type="EMBL" id="KV426117">
    <property type="protein sequence ID" value="KZV87722.1"/>
    <property type="molecule type" value="Genomic_DNA"/>
</dbReference>
<dbReference type="Pfam" id="PF00248">
    <property type="entry name" value="Aldo_ket_red"/>
    <property type="match status" value="1"/>
</dbReference>
<dbReference type="AlphaFoldDB" id="A0A165EUK5"/>
<keyword evidence="1" id="KW-0560">Oxidoreductase</keyword>
<evidence type="ECO:0000259" key="2">
    <source>
        <dbReference type="Pfam" id="PF00248"/>
    </source>
</evidence>
<proteinExistence type="predicted"/>
<accession>A0A165EUK5</accession>